<dbReference type="AlphaFoldDB" id="A0A8S1V2U7"/>
<dbReference type="Proteomes" id="UP000683925">
    <property type="component" value="Unassembled WGS sequence"/>
</dbReference>
<name>A0A8S1V2U7_PAROT</name>
<evidence type="ECO:0000313" key="2">
    <source>
        <dbReference type="EMBL" id="CAD8169076.1"/>
    </source>
</evidence>
<evidence type="ECO:0000256" key="1">
    <source>
        <dbReference type="SAM" id="MobiDB-lite"/>
    </source>
</evidence>
<evidence type="ECO:0000313" key="3">
    <source>
        <dbReference type="Proteomes" id="UP000683925"/>
    </source>
</evidence>
<gene>
    <name evidence="2" type="ORF">POCTA_138.1.T0530023</name>
</gene>
<keyword evidence="3" id="KW-1185">Reference proteome</keyword>
<reference evidence="2" key="1">
    <citation type="submission" date="2021-01" db="EMBL/GenBank/DDBJ databases">
        <authorList>
            <consortium name="Genoscope - CEA"/>
            <person name="William W."/>
        </authorList>
    </citation>
    <scope>NUCLEOTIDE SEQUENCE</scope>
</reference>
<dbReference type="EMBL" id="CAJJDP010000053">
    <property type="protein sequence ID" value="CAD8169076.1"/>
    <property type="molecule type" value="Genomic_DNA"/>
</dbReference>
<accession>A0A8S1V2U7</accession>
<feature type="region of interest" description="Disordered" evidence="1">
    <location>
        <begin position="1"/>
        <end position="20"/>
    </location>
</feature>
<comment type="caution">
    <text evidence="2">The sequence shown here is derived from an EMBL/GenBank/DDBJ whole genome shotgun (WGS) entry which is preliminary data.</text>
</comment>
<dbReference type="OrthoDB" id="304142at2759"/>
<organism evidence="2 3">
    <name type="scientific">Paramecium octaurelia</name>
    <dbReference type="NCBI Taxonomy" id="43137"/>
    <lineage>
        <taxon>Eukaryota</taxon>
        <taxon>Sar</taxon>
        <taxon>Alveolata</taxon>
        <taxon>Ciliophora</taxon>
        <taxon>Intramacronucleata</taxon>
        <taxon>Oligohymenophorea</taxon>
        <taxon>Peniculida</taxon>
        <taxon>Parameciidae</taxon>
        <taxon>Paramecium</taxon>
    </lineage>
</organism>
<dbReference type="OMA" id="TTQCITP"/>
<proteinExistence type="predicted"/>
<sequence>MGLCNSKNTKQSQTFSKQSTTQCITPIIQKTKNNKKIKKITFCDVEIEQKSALSEQKSPSPPPKLCYSSSNRSFNKDILFGHLRTTKEKYNQVALVIQSKQTLFGKTIRFSNSVKRGQRVCQ</sequence>
<protein>
    <submittedName>
        <fullName evidence="2">Uncharacterized protein</fullName>
    </submittedName>
</protein>